<reference evidence="3" key="1">
    <citation type="journal article" date="2019" name="Int. J. Syst. Evol. Microbiol.">
        <title>The Global Catalogue of Microorganisms (GCM) 10K type strain sequencing project: providing services to taxonomists for standard genome sequencing and annotation.</title>
        <authorList>
            <consortium name="The Broad Institute Genomics Platform"/>
            <consortium name="The Broad Institute Genome Sequencing Center for Infectious Disease"/>
            <person name="Wu L."/>
            <person name="Ma J."/>
        </authorList>
    </citation>
    <scope>NUCLEOTIDE SEQUENCE [LARGE SCALE GENOMIC DNA]</scope>
    <source>
        <strain evidence="3">CGMCC 1.19062</strain>
    </source>
</reference>
<dbReference type="SMART" id="SM00464">
    <property type="entry name" value="LON"/>
    <property type="match status" value="1"/>
</dbReference>
<dbReference type="PANTHER" id="PTHR46732:SF8">
    <property type="entry name" value="ATP-DEPENDENT PROTEASE LA (LON) DOMAIN PROTEIN"/>
    <property type="match status" value="1"/>
</dbReference>
<evidence type="ECO:0000313" key="2">
    <source>
        <dbReference type="EMBL" id="MFD2265384.1"/>
    </source>
</evidence>
<dbReference type="Gene3D" id="2.30.130.40">
    <property type="entry name" value="LON domain-like"/>
    <property type="match status" value="1"/>
</dbReference>
<dbReference type="InterPro" id="IPR003111">
    <property type="entry name" value="Lon_prtase_N"/>
</dbReference>
<dbReference type="SUPFAM" id="SSF88697">
    <property type="entry name" value="PUA domain-like"/>
    <property type="match status" value="1"/>
</dbReference>
<sequence>MSGRGFTLDDLPEEIPVFPLAGALLLPRGRLPLNIFEPRYLAMVEDALRTPHRLIGMIQPLDPADPAREPDLYRIGCAGRIIQFEETSDSRYLITLAGVSRFEVREEMPQRRGYRPALVKWDTFAADLRADPPTGFDRARLLKGLKVFLSEQGVSADWPSIEKAPDEPLITTLAMVCPFPPSEKQTLLEAANNDDRASTMTALIEMALADPDDYGEPNRLH</sequence>
<keyword evidence="3" id="KW-1185">Reference proteome</keyword>
<dbReference type="PANTHER" id="PTHR46732">
    <property type="entry name" value="ATP-DEPENDENT PROTEASE LA (LON) DOMAIN PROTEIN"/>
    <property type="match status" value="1"/>
</dbReference>
<proteinExistence type="predicted"/>
<dbReference type="RefSeq" id="WP_379878665.1">
    <property type="nucleotide sequence ID" value="NZ_JBHUIP010000016.1"/>
</dbReference>
<dbReference type="InterPro" id="IPR046336">
    <property type="entry name" value="Lon_prtase_N_sf"/>
</dbReference>
<dbReference type="Pfam" id="PF02190">
    <property type="entry name" value="LON_substr_bdg"/>
    <property type="match status" value="1"/>
</dbReference>
<accession>A0ABW5DWN0</accession>
<gene>
    <name evidence="2" type="ORF">ACFSM5_20950</name>
</gene>
<dbReference type="InterPro" id="IPR015947">
    <property type="entry name" value="PUA-like_sf"/>
</dbReference>
<organism evidence="2 3">
    <name type="scientific">Lacibacterium aquatile</name>
    <dbReference type="NCBI Taxonomy" id="1168082"/>
    <lineage>
        <taxon>Bacteria</taxon>
        <taxon>Pseudomonadati</taxon>
        <taxon>Pseudomonadota</taxon>
        <taxon>Alphaproteobacteria</taxon>
        <taxon>Rhodospirillales</taxon>
        <taxon>Rhodospirillaceae</taxon>
    </lineage>
</organism>
<name>A0ABW5DWN0_9PROT</name>
<evidence type="ECO:0000313" key="3">
    <source>
        <dbReference type="Proteomes" id="UP001597295"/>
    </source>
</evidence>
<protein>
    <submittedName>
        <fullName evidence="2">LON peptidase substrate-binding domain-containing protein</fullName>
    </submittedName>
</protein>
<evidence type="ECO:0000259" key="1">
    <source>
        <dbReference type="PROSITE" id="PS51787"/>
    </source>
</evidence>
<feature type="domain" description="Lon N-terminal" evidence="1">
    <location>
        <begin position="15"/>
        <end position="208"/>
    </location>
</feature>
<comment type="caution">
    <text evidence="2">The sequence shown here is derived from an EMBL/GenBank/DDBJ whole genome shotgun (WGS) entry which is preliminary data.</text>
</comment>
<dbReference type="EMBL" id="JBHUIP010000016">
    <property type="protein sequence ID" value="MFD2265384.1"/>
    <property type="molecule type" value="Genomic_DNA"/>
</dbReference>
<dbReference type="PROSITE" id="PS51787">
    <property type="entry name" value="LON_N"/>
    <property type="match status" value="1"/>
</dbReference>
<dbReference type="Proteomes" id="UP001597295">
    <property type="component" value="Unassembled WGS sequence"/>
</dbReference>